<evidence type="ECO:0000313" key="2">
    <source>
        <dbReference type="EMBL" id="MDQ8195966.1"/>
    </source>
</evidence>
<organism evidence="2 3">
    <name type="scientific">Thalassobacterium sedimentorum</name>
    <dbReference type="NCBI Taxonomy" id="3041258"/>
    <lineage>
        <taxon>Bacteria</taxon>
        <taxon>Pseudomonadati</taxon>
        <taxon>Verrucomicrobiota</taxon>
        <taxon>Opitutia</taxon>
        <taxon>Puniceicoccales</taxon>
        <taxon>Coraliomargaritaceae</taxon>
        <taxon>Thalassobacterium</taxon>
    </lineage>
</organism>
<feature type="compositionally biased region" description="Low complexity" evidence="1">
    <location>
        <begin position="130"/>
        <end position="144"/>
    </location>
</feature>
<sequence length="1200" mass="123419">MSSHHTPSFRVEALEQRILLSAVPMDGGLADYQDDDFSSATTLFEEYSEQGSVSDSLSEGSDVLGLDSDGALFAGAMPLDNNFDEAVLEENQDESEVLDDASRDASRDDLVENEASEDTANASEDAFDDSSTVFAASSISSSEDSLTEEVESDASVAESSETATEFAAITAEFDANDQPIEPTIVASGANSMLDQQQVTLTLGQGPPAEENTTANLHNALNSSDLDQNEISPVAESDQLPVSLLNHVYPDFSSLNPAHHPILTLSPSDLGATIGIGDGATGDFVLSNADIDFLSRFERVIIGSQNAHHSFHIGNPELADSEITFNFSLSLISPQTGGEVYQHSNIVVGEGHSFEIIGSKNSTHLSGTTTVAGDLTYDDSVILDGDVILNVGGNFNLAATGYVLGNDDGVADSLTITADGNIFIGGDIGGADFHDLTLNASGSLVIDSTVTISTRALTTGADAITGVSIADSGDITLVGTSIEVESGARLLSHVETGSTFEFGDLVLEAEQSVLSDLARNAAGAATPAVLLDGVVIHTGAVSIIASSDPENPVAGIGSVTLDQVIERITDLIYNFDAAIQAQTLSFEVVGLSLSALDVVSLQGDFAFSKTGTSYIQALAVNVNANLGTGPVSVGLKEGALGLVMTENGFALEASGAVHFEGGAIAAVSAEAVTLRINQTGAEWTSHLIEIDTSSYTIAQLAASTDLLSVNVAGFEATLLDSVYLRGNFAFGADGVLNTLSAVGSDIEGGLVVGAYTVGVEEASFGLFFDATGKLALEAEGSIFSDLPGDITLGADSVLLKVNETSQDMTGEVLLVGGDNYTFSELPAANPDTLIELLVAGAHLSAFGFFEISGDFAFTRSTADVLLDNSDEVAVDTLLIGSNDLSAFVGLNPDTEDAIGFGLSGVSLAMAILTDRVDATRSWTSLQMTATAAAFSGIDGVTISTNELSVAVNTASADGRLVDYVSRGLEIKTGASTDMTFDMDASAGELMQASGTLNVELFEFFSVSGDFALNKSSSTITLSDAGATQLSVDQLTLGGSHLTAFAGLAAGSSDASGFQLTDLNFALGIFSDQTDQARSWSALQATAGSFEFVGVDGLSVAGSSLSVAISQASMGDEVVDFAVDPITIATGPSSSRDLDLDGSRGALLEVSGDVDIDVYGFVALTGGFAFAKSEATVPVYLNEATGDVAVELLTIGASDVSA</sequence>
<dbReference type="InterPro" id="IPR053786">
    <property type="entry name" value="LEPRxLL_CS"/>
</dbReference>
<name>A0ABU1AQC6_9BACT</name>
<protein>
    <submittedName>
        <fullName evidence="2">LEPR-XLL domain-containing protein</fullName>
    </submittedName>
</protein>
<keyword evidence="3" id="KW-1185">Reference proteome</keyword>
<dbReference type="Proteomes" id="UP001243717">
    <property type="component" value="Unassembled WGS sequence"/>
</dbReference>
<dbReference type="NCBIfam" id="NF012209">
    <property type="entry name" value="LEPR-8K"/>
    <property type="match status" value="1"/>
</dbReference>
<dbReference type="RefSeq" id="WP_308986411.1">
    <property type="nucleotide sequence ID" value="NZ_JARXIC010000039.1"/>
</dbReference>
<reference evidence="2 3" key="1">
    <citation type="submission" date="2023-04" db="EMBL/GenBank/DDBJ databases">
        <title>A novel bacteria isolated from coastal sediment.</title>
        <authorList>
            <person name="Liu X.-J."/>
            <person name="Du Z.-J."/>
        </authorList>
    </citation>
    <scope>NUCLEOTIDE SEQUENCE [LARGE SCALE GENOMIC DNA]</scope>
    <source>
        <strain evidence="2 3">SDUM461004</strain>
    </source>
</reference>
<comment type="caution">
    <text evidence="2">The sequence shown here is derived from an EMBL/GenBank/DDBJ whole genome shotgun (WGS) entry which is preliminary data.</text>
</comment>
<evidence type="ECO:0000313" key="3">
    <source>
        <dbReference type="Proteomes" id="UP001243717"/>
    </source>
</evidence>
<feature type="region of interest" description="Disordered" evidence="1">
    <location>
        <begin position="90"/>
        <end position="163"/>
    </location>
</feature>
<accession>A0ABU1AQC6</accession>
<feature type="compositionally biased region" description="Acidic residues" evidence="1">
    <location>
        <begin position="90"/>
        <end position="99"/>
    </location>
</feature>
<feature type="non-terminal residue" evidence="2">
    <location>
        <position position="1200"/>
    </location>
</feature>
<evidence type="ECO:0000256" key="1">
    <source>
        <dbReference type="SAM" id="MobiDB-lite"/>
    </source>
</evidence>
<proteinExistence type="predicted"/>
<feature type="compositionally biased region" description="Low complexity" evidence="1">
    <location>
        <begin position="153"/>
        <end position="163"/>
    </location>
</feature>
<gene>
    <name evidence="2" type="ORF">QEH59_16140</name>
</gene>
<dbReference type="EMBL" id="JARXIC010000039">
    <property type="protein sequence ID" value="MDQ8195966.1"/>
    <property type="molecule type" value="Genomic_DNA"/>
</dbReference>
<feature type="compositionally biased region" description="Basic and acidic residues" evidence="1">
    <location>
        <begin position="100"/>
        <end position="110"/>
    </location>
</feature>